<dbReference type="EMBL" id="JEMT01016778">
    <property type="protein sequence ID" value="EXX69817.1"/>
    <property type="molecule type" value="Genomic_DNA"/>
</dbReference>
<dbReference type="EMBL" id="JEMT01000226">
    <property type="protein sequence ID" value="EXX79980.1"/>
    <property type="molecule type" value="Genomic_DNA"/>
</dbReference>
<keyword evidence="3" id="KW-1185">Reference proteome</keyword>
<dbReference type="HOGENOM" id="CLU_2942987_0_0_1"/>
<protein>
    <submittedName>
        <fullName evidence="1">Uncharacterized protein</fullName>
    </submittedName>
</protein>
<dbReference type="AlphaFoldDB" id="A0A015JJZ8"/>
<organism evidence="1 3">
    <name type="scientific">Rhizophagus irregularis (strain DAOM 197198w)</name>
    <name type="common">Glomus intraradices</name>
    <dbReference type="NCBI Taxonomy" id="1432141"/>
    <lineage>
        <taxon>Eukaryota</taxon>
        <taxon>Fungi</taxon>
        <taxon>Fungi incertae sedis</taxon>
        <taxon>Mucoromycota</taxon>
        <taxon>Glomeromycotina</taxon>
        <taxon>Glomeromycetes</taxon>
        <taxon>Glomerales</taxon>
        <taxon>Glomeraceae</taxon>
        <taxon>Rhizophagus</taxon>
    </lineage>
</organism>
<sequence length="60" mass="6602">MPVKPDSKEVVSSIADPSYVMAAQELIAGQCPGESDVIINLYVILVYKKLAKWIKILIVI</sequence>
<gene>
    <name evidence="2" type="ORF">RirG_000380</name>
    <name evidence="1" type="ORF">RirG_092880</name>
</gene>
<name>A0A015JJZ8_RHIIW</name>
<evidence type="ECO:0000313" key="2">
    <source>
        <dbReference type="EMBL" id="EXX79980.1"/>
    </source>
</evidence>
<evidence type="ECO:0000313" key="1">
    <source>
        <dbReference type="EMBL" id="EXX69817.1"/>
    </source>
</evidence>
<reference evidence="1 3" key="1">
    <citation type="submission" date="2014-02" db="EMBL/GenBank/DDBJ databases">
        <title>Single nucleus genome sequencing reveals high similarity among nuclei of an endomycorrhizal fungus.</title>
        <authorList>
            <person name="Lin K."/>
            <person name="Geurts R."/>
            <person name="Zhang Z."/>
            <person name="Limpens E."/>
            <person name="Saunders D.G."/>
            <person name="Mu D."/>
            <person name="Pang E."/>
            <person name="Cao H."/>
            <person name="Cha H."/>
            <person name="Lin T."/>
            <person name="Zhou Q."/>
            <person name="Shang Y."/>
            <person name="Li Y."/>
            <person name="Ivanov S."/>
            <person name="Sharma T."/>
            <person name="Velzen R.V."/>
            <person name="Ruijter N.D."/>
            <person name="Aanen D.K."/>
            <person name="Win J."/>
            <person name="Kamoun S."/>
            <person name="Bisseling T."/>
            <person name="Huang S."/>
        </authorList>
    </citation>
    <scope>NUCLEOTIDE SEQUENCE [LARGE SCALE GENOMIC DNA]</scope>
    <source>
        <strain evidence="1">DAOM 197198w</strain>
        <strain evidence="3">DAOM197198w</strain>
    </source>
</reference>
<dbReference type="Proteomes" id="UP000022910">
    <property type="component" value="Unassembled WGS sequence"/>
</dbReference>
<evidence type="ECO:0000313" key="3">
    <source>
        <dbReference type="Proteomes" id="UP000022910"/>
    </source>
</evidence>
<proteinExistence type="predicted"/>
<accession>A0A015JJZ8</accession>
<comment type="caution">
    <text evidence="1">The sequence shown here is derived from an EMBL/GenBank/DDBJ whole genome shotgun (WGS) entry which is preliminary data.</text>
</comment>